<evidence type="ECO:0000256" key="1">
    <source>
        <dbReference type="ARBA" id="ARBA00038420"/>
    </source>
</evidence>
<accession>A0A3E1K5R5</accession>
<dbReference type="GO" id="GO:0009279">
    <property type="term" value="C:cell outer membrane"/>
    <property type="evidence" value="ECO:0007669"/>
    <property type="project" value="TreeGrafter"/>
</dbReference>
<comment type="similarity">
    <text evidence="1">Belongs to the E.coli NlpD/Haemophilus LppB family.</text>
</comment>
<dbReference type="Proteomes" id="UP000260351">
    <property type="component" value="Unassembled WGS sequence"/>
</dbReference>
<organism evidence="4 5">
    <name type="scientific">Wenzhouxiangella sediminis</name>
    <dbReference type="NCBI Taxonomy" id="1792836"/>
    <lineage>
        <taxon>Bacteria</taxon>
        <taxon>Pseudomonadati</taxon>
        <taxon>Pseudomonadota</taxon>
        <taxon>Gammaproteobacteria</taxon>
        <taxon>Chromatiales</taxon>
        <taxon>Wenzhouxiangellaceae</taxon>
        <taxon>Wenzhouxiangella</taxon>
    </lineage>
</organism>
<dbReference type="CDD" id="cd12797">
    <property type="entry name" value="M23_peptidase"/>
    <property type="match status" value="1"/>
</dbReference>
<dbReference type="GO" id="GO:0032153">
    <property type="term" value="C:cell division site"/>
    <property type="evidence" value="ECO:0007669"/>
    <property type="project" value="TreeGrafter"/>
</dbReference>
<proteinExistence type="inferred from homology"/>
<dbReference type="InterPro" id="IPR016047">
    <property type="entry name" value="M23ase_b-sheet_dom"/>
</dbReference>
<dbReference type="InterPro" id="IPR036779">
    <property type="entry name" value="LysM_dom_sf"/>
</dbReference>
<dbReference type="Gene3D" id="3.10.350.10">
    <property type="entry name" value="LysM domain"/>
    <property type="match status" value="1"/>
</dbReference>
<protein>
    <submittedName>
        <fullName evidence="4">LysM peptidoglycan-binding domain-containing protein</fullName>
    </submittedName>
</protein>
<evidence type="ECO:0000313" key="5">
    <source>
        <dbReference type="Proteomes" id="UP000260351"/>
    </source>
</evidence>
<dbReference type="InterPro" id="IPR011055">
    <property type="entry name" value="Dup_hybrid_motif"/>
</dbReference>
<dbReference type="Pfam" id="PF01551">
    <property type="entry name" value="Peptidase_M23"/>
    <property type="match status" value="1"/>
</dbReference>
<comment type="caution">
    <text evidence="4">The sequence shown here is derived from an EMBL/GenBank/DDBJ whole genome shotgun (WGS) entry which is preliminary data.</text>
</comment>
<dbReference type="Gene3D" id="2.70.70.10">
    <property type="entry name" value="Glucose Permease (Domain IIA)"/>
    <property type="match status" value="1"/>
</dbReference>
<keyword evidence="5" id="KW-1185">Reference proteome</keyword>
<dbReference type="Pfam" id="PF01476">
    <property type="entry name" value="LysM"/>
    <property type="match status" value="1"/>
</dbReference>
<dbReference type="GO" id="GO:0004222">
    <property type="term" value="F:metalloendopeptidase activity"/>
    <property type="evidence" value="ECO:0007669"/>
    <property type="project" value="TreeGrafter"/>
</dbReference>
<feature type="compositionally biased region" description="Basic and acidic residues" evidence="2">
    <location>
        <begin position="31"/>
        <end position="44"/>
    </location>
</feature>
<sequence>MVALVGARSAVALVVAVLLLTACAPWQPGPERSRQHESRPEKRVVASPPAFHQVRRGDTLYSIAFRYGLDWRKVARWNSIQAPYTIRPGQELRMTAPPDPPPRQSASTSPSGSSNPSRSRSPEPVSVSEPTPETPPQSTPDTPAASRAAAPSASDKTRTVAGVAWQWPTQGRLARSFDPSDTRKGIGVAGKEGQDVFAAGAGQVVYSGTALIGYGELIIIKHSDKLLSAYGHNRRRMVGEGDRVQRGQKIAEMGRDDRQEEMLHFEIRRDGEPVNPLDYLPRR</sequence>
<reference evidence="4 5" key="1">
    <citation type="submission" date="2018-08" db="EMBL/GenBank/DDBJ databases">
        <title>Wenzhouxiangella salilacus sp. nov., a novel bacterium isolated from a saline lake in Xinjiang Province, China.</title>
        <authorList>
            <person name="Han S."/>
        </authorList>
    </citation>
    <scope>NUCLEOTIDE SEQUENCE [LARGE SCALE GENOMIC DNA]</scope>
    <source>
        <strain evidence="4 5">XDB06</strain>
    </source>
</reference>
<dbReference type="InterPro" id="IPR050570">
    <property type="entry name" value="Cell_wall_metabolism_enzyme"/>
</dbReference>
<dbReference type="SUPFAM" id="SSF51261">
    <property type="entry name" value="Duplicated hybrid motif"/>
    <property type="match status" value="1"/>
</dbReference>
<dbReference type="PROSITE" id="PS51782">
    <property type="entry name" value="LYSM"/>
    <property type="match status" value="1"/>
</dbReference>
<dbReference type="SMART" id="SM00257">
    <property type="entry name" value="LysM"/>
    <property type="match status" value="1"/>
</dbReference>
<dbReference type="PANTHER" id="PTHR21666">
    <property type="entry name" value="PEPTIDASE-RELATED"/>
    <property type="match status" value="1"/>
</dbReference>
<dbReference type="CDD" id="cd00118">
    <property type="entry name" value="LysM"/>
    <property type="match status" value="1"/>
</dbReference>
<feature type="region of interest" description="Disordered" evidence="2">
    <location>
        <begin position="28"/>
        <end position="50"/>
    </location>
</feature>
<name>A0A3E1K5R5_9GAMM</name>
<feature type="compositionally biased region" description="Low complexity" evidence="2">
    <location>
        <begin position="104"/>
        <end position="131"/>
    </location>
</feature>
<dbReference type="PANTHER" id="PTHR21666:SF263">
    <property type="entry name" value="MUREIN HYDROLASE ACTIVATOR NLPD"/>
    <property type="match status" value="1"/>
</dbReference>
<evidence type="ECO:0000259" key="3">
    <source>
        <dbReference type="PROSITE" id="PS51782"/>
    </source>
</evidence>
<dbReference type="InterPro" id="IPR018392">
    <property type="entry name" value="LysM"/>
</dbReference>
<feature type="compositionally biased region" description="Low complexity" evidence="2">
    <location>
        <begin position="139"/>
        <end position="154"/>
    </location>
</feature>
<dbReference type="AlphaFoldDB" id="A0A3E1K5R5"/>
<dbReference type="EMBL" id="QUZK01000048">
    <property type="protein sequence ID" value="RFF29298.1"/>
    <property type="molecule type" value="Genomic_DNA"/>
</dbReference>
<evidence type="ECO:0000313" key="4">
    <source>
        <dbReference type="EMBL" id="RFF29298.1"/>
    </source>
</evidence>
<feature type="region of interest" description="Disordered" evidence="2">
    <location>
        <begin position="88"/>
        <end position="165"/>
    </location>
</feature>
<feature type="domain" description="LysM" evidence="3">
    <location>
        <begin position="50"/>
        <end position="94"/>
    </location>
</feature>
<evidence type="ECO:0000256" key="2">
    <source>
        <dbReference type="SAM" id="MobiDB-lite"/>
    </source>
</evidence>
<gene>
    <name evidence="4" type="ORF">DZC52_13395</name>
</gene>